<dbReference type="InterPro" id="IPR006311">
    <property type="entry name" value="TAT_signal"/>
</dbReference>
<accession>A0A263CWY3</accession>
<dbReference type="PROSITE" id="PS51318">
    <property type="entry name" value="TAT"/>
    <property type="match status" value="1"/>
</dbReference>
<evidence type="ECO:0000256" key="1">
    <source>
        <dbReference type="SAM" id="SignalP"/>
    </source>
</evidence>
<feature type="signal peptide" evidence="1">
    <location>
        <begin position="1"/>
        <end position="29"/>
    </location>
</feature>
<reference evidence="2 3" key="1">
    <citation type="submission" date="2017-07" db="EMBL/GenBank/DDBJ databases">
        <title>Amycolatopsis antarcticus sp. nov., isolated from the surface of an Antarcticus brown macroalga.</title>
        <authorList>
            <person name="Wang J."/>
            <person name="Leiva S."/>
            <person name="Huang J."/>
            <person name="Huang Y."/>
        </authorList>
    </citation>
    <scope>NUCLEOTIDE SEQUENCE [LARGE SCALE GENOMIC DNA]</scope>
    <source>
        <strain evidence="2 3">AU-G6</strain>
    </source>
</reference>
<dbReference type="RefSeq" id="WP_094865413.1">
    <property type="nucleotide sequence ID" value="NZ_NKYE01000019.1"/>
</dbReference>
<protein>
    <submittedName>
        <fullName evidence="2">Metallophosphoesterase</fullName>
    </submittedName>
</protein>
<gene>
    <name evidence="2" type="ORF">CFN78_24685</name>
</gene>
<comment type="caution">
    <text evidence="2">The sequence shown here is derived from an EMBL/GenBank/DDBJ whole genome shotgun (WGS) entry which is preliminary data.</text>
</comment>
<dbReference type="AlphaFoldDB" id="A0A263CWY3"/>
<dbReference type="NCBIfam" id="TIGR03767">
    <property type="entry name" value="P_acnes_RR"/>
    <property type="match status" value="1"/>
</dbReference>
<sequence length="581" mass="62260">MAGLTRRGFVTATGAAGAGLLLCTPTASAIDRALRETAKRAISATGTTLEAAAAPVTDGPAYTRLAAGPGWGLAVRQDLVPGKDGRDDRRVPLASFVQFTDLHITDTQSPARFEYLHPFASGAHRPQETLGPVATTSLVRRVNSLPGGPFTGRPFDFLMTTGDNTDNHELAELGWFLGLLNGGTLTPNTGDPARYEGVQDSGSPTYWNPGTPLDDAYTAKGFPQIPGLLDAAITQFTSPGLDIPWFCTFGNHDNTPIGTLPANLPGIEHWYTGSKKVIGKDESTARRMASTLDTPGAAIPLGELFGESGLIREVTPDENRAPFDTGEFVRAHLDPANTGPGPVGHGFTEDNADGREVYYTFRVAPGITGISLDTTTLAGFADGSIGLAQFGWVERTLKAGSSVHYDFWGNRVTQDVTDELFVLFSHHTSGTMTNILPDSRRPLEPRLNGDTFVDLLTRFPNVLAWVNGHTHRNEIVPHTGPSPERGFWEINTASHVDFPQHARVIEIADNADGTLSLFTTLVESAAPYAASYEDATPDGLASIYRELSYNDIHADLGQVGVDADRNTELVLANPVGTAMRR</sequence>
<proteinExistence type="predicted"/>
<dbReference type="InterPro" id="IPR022506">
    <property type="entry name" value="Metallophosphoesterase_PPA1498"/>
</dbReference>
<organism evidence="2 3">
    <name type="scientific">Amycolatopsis antarctica</name>
    <dbReference type="NCBI Taxonomy" id="1854586"/>
    <lineage>
        <taxon>Bacteria</taxon>
        <taxon>Bacillati</taxon>
        <taxon>Actinomycetota</taxon>
        <taxon>Actinomycetes</taxon>
        <taxon>Pseudonocardiales</taxon>
        <taxon>Pseudonocardiaceae</taxon>
        <taxon>Amycolatopsis</taxon>
    </lineage>
</organism>
<dbReference type="InterPro" id="IPR029052">
    <property type="entry name" value="Metallo-depent_PP-like"/>
</dbReference>
<feature type="chain" id="PRO_5012763207" evidence="1">
    <location>
        <begin position="30"/>
        <end position="581"/>
    </location>
</feature>
<dbReference type="InParanoid" id="A0A263CWY3"/>
<dbReference type="Proteomes" id="UP000242444">
    <property type="component" value="Unassembled WGS sequence"/>
</dbReference>
<name>A0A263CWY3_9PSEU</name>
<evidence type="ECO:0000313" key="3">
    <source>
        <dbReference type="Proteomes" id="UP000242444"/>
    </source>
</evidence>
<dbReference type="Gene3D" id="3.60.21.10">
    <property type="match status" value="1"/>
</dbReference>
<dbReference type="SUPFAM" id="SSF56300">
    <property type="entry name" value="Metallo-dependent phosphatases"/>
    <property type="match status" value="1"/>
</dbReference>
<dbReference type="OrthoDB" id="8132905at2"/>
<evidence type="ECO:0000313" key="2">
    <source>
        <dbReference type="EMBL" id="OZM70601.1"/>
    </source>
</evidence>
<dbReference type="EMBL" id="NKYE01000019">
    <property type="protein sequence ID" value="OZM70601.1"/>
    <property type="molecule type" value="Genomic_DNA"/>
</dbReference>
<keyword evidence="3" id="KW-1185">Reference proteome</keyword>
<keyword evidence="1" id="KW-0732">Signal</keyword>